<evidence type="ECO:0000313" key="2">
    <source>
        <dbReference type="EMBL" id="KAK7417613.1"/>
    </source>
</evidence>
<evidence type="ECO:0000313" key="3">
    <source>
        <dbReference type="Proteomes" id="UP001498476"/>
    </source>
</evidence>
<protein>
    <recommendedName>
        <fullName evidence="1">F-box domain-containing protein</fullName>
    </recommendedName>
</protein>
<comment type="caution">
    <text evidence="2">The sequence shown here is derived from an EMBL/GenBank/DDBJ whole genome shotgun (WGS) entry which is preliminary data.</text>
</comment>
<dbReference type="Proteomes" id="UP001498476">
    <property type="component" value="Unassembled WGS sequence"/>
</dbReference>
<dbReference type="InterPro" id="IPR001810">
    <property type="entry name" value="F-box_dom"/>
</dbReference>
<keyword evidence="3" id="KW-1185">Reference proteome</keyword>
<organism evidence="2 3">
    <name type="scientific">Neonectria punicea</name>
    <dbReference type="NCBI Taxonomy" id="979145"/>
    <lineage>
        <taxon>Eukaryota</taxon>
        <taxon>Fungi</taxon>
        <taxon>Dikarya</taxon>
        <taxon>Ascomycota</taxon>
        <taxon>Pezizomycotina</taxon>
        <taxon>Sordariomycetes</taxon>
        <taxon>Hypocreomycetidae</taxon>
        <taxon>Hypocreales</taxon>
        <taxon>Nectriaceae</taxon>
        <taxon>Neonectria</taxon>
    </lineage>
</organism>
<sequence length="475" mass="55751">MALDLIPQELQNFIIRLLDPIGLISISQTSAQFRRPVKPEKKHFAERLLALEILVEYGGVTPIFRSRDNNLDPDWMDAQWDEMRWACTGCLRLLPHEHFDNHSILRLRYRNPVPGSAAADMVTTWEPTKARKVHALEACDILGPRGMSRDKFEQMTSSEKYQMLDEMALLVEYERCGLKRYLRKCNECRFLRGELAPRLNGFGGTLTFPILPSRRVLFGTPLDRHFPGFSDYLENKRPSCDPPVTRIYRDNAHNQLWTMYMARCPKCVRWVELREFRINGDYQDWKPVLAIGDHEATTTWDGREITESLLNESLCNACFAQTNGRSELNKVLHTWINSMIHLQLLNLSWQLECGWGDLQSILKTGVPKQYQSEVKDLLKHPTNYMGDSFSPLAKADIALMRLRQTQWKEIWERMKKNGDTNWTEESMDVWYDGWISNFEDSEVHWRWLMESREEFEEKPDALAAWALSRKREIFR</sequence>
<evidence type="ECO:0000259" key="1">
    <source>
        <dbReference type="PROSITE" id="PS50181"/>
    </source>
</evidence>
<dbReference type="EMBL" id="JAZAVJ010000055">
    <property type="protein sequence ID" value="KAK7417613.1"/>
    <property type="molecule type" value="Genomic_DNA"/>
</dbReference>
<name>A0ABR1H8Z4_9HYPO</name>
<proteinExistence type="predicted"/>
<gene>
    <name evidence="2" type="ORF">QQX98_004434</name>
</gene>
<accession>A0ABR1H8Z4</accession>
<feature type="domain" description="F-box" evidence="1">
    <location>
        <begin position="1"/>
        <end position="47"/>
    </location>
</feature>
<reference evidence="2 3" key="1">
    <citation type="journal article" date="2025" name="Microbiol. Resour. Announc.">
        <title>Draft genome sequences for Neonectria magnoliae and Neonectria punicea, canker pathogens of Liriodendron tulipifera and Acer saccharum in West Virginia.</title>
        <authorList>
            <person name="Petronek H.M."/>
            <person name="Kasson M.T."/>
            <person name="Metheny A.M."/>
            <person name="Stauder C.M."/>
            <person name="Lovett B."/>
            <person name="Lynch S.C."/>
            <person name="Garnas J.R."/>
            <person name="Kasson L.R."/>
            <person name="Stajich J.E."/>
        </authorList>
    </citation>
    <scope>NUCLEOTIDE SEQUENCE [LARGE SCALE GENOMIC DNA]</scope>
    <source>
        <strain evidence="2 3">NRRL 64653</strain>
    </source>
</reference>
<dbReference type="PROSITE" id="PS50181">
    <property type="entry name" value="FBOX"/>
    <property type="match status" value="1"/>
</dbReference>